<dbReference type="EMBL" id="UYRU01107117">
    <property type="protein sequence ID" value="VDN43218.1"/>
    <property type="molecule type" value="Genomic_DNA"/>
</dbReference>
<sequence length="119" mass="12168">MSSDGTVSPSLSTTPSTATASADQLRLSVKALLDDCIPTVPTKPNTLIYEAAKDLEQASNLFNIMQWVKANGLSLPIPTVAPSSPSVPSALDDPLYSSSSSLSVFASSACTAPSASLPP</sequence>
<dbReference type="Proteomes" id="UP000281553">
    <property type="component" value="Unassembled WGS sequence"/>
</dbReference>
<accession>A0A3P7P330</accession>
<evidence type="ECO:0000313" key="3">
    <source>
        <dbReference type="Proteomes" id="UP000281553"/>
    </source>
</evidence>
<evidence type="ECO:0000313" key="2">
    <source>
        <dbReference type="EMBL" id="VDN43218.1"/>
    </source>
</evidence>
<feature type="region of interest" description="Disordered" evidence="1">
    <location>
        <begin position="1"/>
        <end position="22"/>
    </location>
</feature>
<gene>
    <name evidence="2" type="ORF">DILT_LOCUS19033</name>
</gene>
<reference evidence="2 3" key="1">
    <citation type="submission" date="2018-11" db="EMBL/GenBank/DDBJ databases">
        <authorList>
            <consortium name="Pathogen Informatics"/>
        </authorList>
    </citation>
    <scope>NUCLEOTIDE SEQUENCE [LARGE SCALE GENOMIC DNA]</scope>
</reference>
<feature type="non-terminal residue" evidence="2">
    <location>
        <position position="119"/>
    </location>
</feature>
<keyword evidence="3" id="KW-1185">Reference proteome</keyword>
<protein>
    <submittedName>
        <fullName evidence="2">Uncharacterized protein</fullName>
    </submittedName>
</protein>
<proteinExistence type="predicted"/>
<evidence type="ECO:0000256" key="1">
    <source>
        <dbReference type="SAM" id="MobiDB-lite"/>
    </source>
</evidence>
<organism evidence="2 3">
    <name type="scientific">Dibothriocephalus latus</name>
    <name type="common">Fish tapeworm</name>
    <name type="synonym">Diphyllobothrium latum</name>
    <dbReference type="NCBI Taxonomy" id="60516"/>
    <lineage>
        <taxon>Eukaryota</taxon>
        <taxon>Metazoa</taxon>
        <taxon>Spiralia</taxon>
        <taxon>Lophotrochozoa</taxon>
        <taxon>Platyhelminthes</taxon>
        <taxon>Cestoda</taxon>
        <taxon>Eucestoda</taxon>
        <taxon>Diphyllobothriidea</taxon>
        <taxon>Diphyllobothriidae</taxon>
        <taxon>Dibothriocephalus</taxon>
    </lineage>
</organism>
<name>A0A3P7P330_DIBLA</name>
<dbReference type="AlphaFoldDB" id="A0A3P7P330"/>